<comment type="caution">
    <text evidence="2">The sequence shown here is derived from an EMBL/GenBank/DDBJ whole genome shotgun (WGS) entry which is preliminary data.</text>
</comment>
<name>A0ABN9T2N2_9DINO</name>
<feature type="compositionally biased region" description="Basic and acidic residues" evidence="1">
    <location>
        <begin position="11"/>
        <end position="22"/>
    </location>
</feature>
<keyword evidence="4" id="KW-1185">Reference proteome</keyword>
<dbReference type="EMBL" id="CAUYUJ010014251">
    <property type="protein sequence ID" value="CAK0838831.1"/>
    <property type="molecule type" value="Genomic_DNA"/>
</dbReference>
<sequence length="108" mass="11685">AQFEKLLHDKLHEMEHRTDDAHSTPNQFGGMPDIKQQLDDRDATFAAMQKGPGEANKKAIVALQAAQRTGILAQLEAHLFDLESTNARASPAATSISGSAKRSRFASA</sequence>
<feature type="region of interest" description="Disordered" evidence="1">
    <location>
        <begin position="87"/>
        <end position="108"/>
    </location>
</feature>
<accession>A0ABN9T2N2</accession>
<evidence type="ECO:0000256" key="1">
    <source>
        <dbReference type="SAM" id="MobiDB-lite"/>
    </source>
</evidence>
<proteinExistence type="predicted"/>
<evidence type="ECO:0000313" key="2">
    <source>
        <dbReference type="EMBL" id="CAK0838831.1"/>
    </source>
</evidence>
<protein>
    <submittedName>
        <fullName evidence="2">Uncharacterized protein</fullName>
    </submittedName>
</protein>
<feature type="region of interest" description="Disordered" evidence="1">
    <location>
        <begin position="11"/>
        <end position="35"/>
    </location>
</feature>
<organism evidence="2 4">
    <name type="scientific">Prorocentrum cordatum</name>
    <dbReference type="NCBI Taxonomy" id="2364126"/>
    <lineage>
        <taxon>Eukaryota</taxon>
        <taxon>Sar</taxon>
        <taxon>Alveolata</taxon>
        <taxon>Dinophyceae</taxon>
        <taxon>Prorocentrales</taxon>
        <taxon>Prorocentraceae</taxon>
        <taxon>Prorocentrum</taxon>
    </lineage>
</organism>
<evidence type="ECO:0000313" key="3">
    <source>
        <dbReference type="EMBL" id="CAK0853322.1"/>
    </source>
</evidence>
<evidence type="ECO:0000313" key="4">
    <source>
        <dbReference type="Proteomes" id="UP001189429"/>
    </source>
</evidence>
<reference evidence="2" key="1">
    <citation type="submission" date="2023-10" db="EMBL/GenBank/DDBJ databases">
        <authorList>
            <person name="Chen Y."/>
            <person name="Shah S."/>
            <person name="Dougan E. K."/>
            <person name="Thang M."/>
            <person name="Chan C."/>
        </authorList>
    </citation>
    <scope>NUCLEOTIDE SEQUENCE [LARGE SCALE GENOMIC DNA]</scope>
</reference>
<gene>
    <name evidence="2" type="ORF">PCOR1329_LOCUS34689</name>
    <name evidence="3" type="ORF">PCOR1329_LOCUS44838</name>
</gene>
<feature type="non-terminal residue" evidence="2">
    <location>
        <position position="108"/>
    </location>
</feature>
<dbReference type="EMBL" id="CAUYUJ010015389">
    <property type="protein sequence ID" value="CAK0853322.1"/>
    <property type="molecule type" value="Genomic_DNA"/>
</dbReference>
<dbReference type="Proteomes" id="UP001189429">
    <property type="component" value="Unassembled WGS sequence"/>
</dbReference>
<feature type="compositionally biased region" description="Polar residues" evidence="1">
    <location>
        <begin position="87"/>
        <end position="100"/>
    </location>
</feature>
<feature type="non-terminal residue" evidence="2">
    <location>
        <position position="1"/>
    </location>
</feature>